<gene>
    <name evidence="1" type="ORF">L2X98_31810</name>
</gene>
<evidence type="ECO:0000313" key="1">
    <source>
        <dbReference type="EMBL" id="UUT36743.1"/>
    </source>
</evidence>
<dbReference type="RefSeq" id="WP_259613419.1">
    <property type="nucleotide sequence ID" value="NZ_CP091139.2"/>
</dbReference>
<dbReference type="Proteomes" id="UP001054811">
    <property type="component" value="Chromosome"/>
</dbReference>
<evidence type="ECO:0008006" key="3">
    <source>
        <dbReference type="Google" id="ProtNLM"/>
    </source>
</evidence>
<sequence>MVGAATGPLVVVCGRLTPADADGLAALPAHSAHPVLLSAAPVEDALERAVATGWYAASIAPGVDLRDAWTRVSHADLVSAEFVHGRD</sequence>
<reference evidence="1" key="1">
    <citation type="submission" date="2022-01" db="EMBL/GenBank/DDBJ databases">
        <title>Microbacterium eymi and Microbacterium rhizovicinus sp. nov., isolated from the rhizospheric soil of Elymus tsukushiensis, a plant native to the Dokdo Islands, Republic of Korea.</title>
        <authorList>
            <person name="Hwang Y.J."/>
        </authorList>
    </citation>
    <scope>NUCLEOTIDE SEQUENCE</scope>
    <source>
        <strain evidence="1">KUDC0405</strain>
    </source>
</reference>
<evidence type="ECO:0000313" key="2">
    <source>
        <dbReference type="Proteomes" id="UP001054811"/>
    </source>
</evidence>
<protein>
    <recommendedName>
        <fullName evidence="3">N-(5'-phosphoribosyl)anthranilate isomerase</fullName>
    </recommendedName>
</protein>
<organism evidence="1 2">
    <name type="scientific">Microbacterium elymi</name>
    <dbReference type="NCBI Taxonomy" id="2909587"/>
    <lineage>
        <taxon>Bacteria</taxon>
        <taxon>Bacillati</taxon>
        <taxon>Actinomycetota</taxon>
        <taxon>Actinomycetes</taxon>
        <taxon>Micrococcales</taxon>
        <taxon>Microbacteriaceae</taxon>
        <taxon>Microbacterium</taxon>
    </lineage>
</organism>
<name>A0ABY5NNN1_9MICO</name>
<dbReference type="EMBL" id="CP091139">
    <property type="protein sequence ID" value="UUT36743.1"/>
    <property type="molecule type" value="Genomic_DNA"/>
</dbReference>
<keyword evidence="2" id="KW-1185">Reference proteome</keyword>
<accession>A0ABY5NNN1</accession>
<proteinExistence type="predicted"/>